<gene>
    <name evidence="5" type="ORF">ACFQWG_11645</name>
</gene>
<evidence type="ECO:0000256" key="3">
    <source>
        <dbReference type="PIRNR" id="PIRNR001365"/>
    </source>
</evidence>
<evidence type="ECO:0000313" key="5">
    <source>
        <dbReference type="EMBL" id="MFC7581848.1"/>
    </source>
</evidence>
<sequence length="336" mass="36022">MTNLPRPHVLAAVPTPFSESGRIDIDRTQALVSFLADSGVDGLFVCGTAGEFPALNRSERKAVARAVIDAVGDTCRVIIHVGAVSYWEVERLVDDAREIGAQEIAVIAPYFLPSDRASMFRFFEQVSMHTEGLRTYLYLYRTLCGNSITPNDVRSVAQLPNICGAKISGESPETIAQFCQGAPTGFEIYAGADQELVAMAQHGARGVVSAMSAALPTPFLRLADAWSRRDVSGVSSWQRAVDDVCTVIDGQIPRTKLALALQGIDVGSVRMALPPATSAISEITRIVKAYSSGTAALRAGSDRIPVSRSPKRTRASSAPGYPTDSSADLEVPRHDR</sequence>
<keyword evidence="6" id="KW-1185">Reference proteome</keyword>
<dbReference type="InterPro" id="IPR013785">
    <property type="entry name" value="Aldolase_TIM"/>
</dbReference>
<dbReference type="EMBL" id="JBHTEF010000001">
    <property type="protein sequence ID" value="MFC7581848.1"/>
    <property type="molecule type" value="Genomic_DNA"/>
</dbReference>
<dbReference type="CDD" id="cd00408">
    <property type="entry name" value="DHDPS-like"/>
    <property type="match status" value="1"/>
</dbReference>
<keyword evidence="2 3" id="KW-0456">Lyase</keyword>
<comment type="caution">
    <text evidence="5">The sequence shown here is derived from an EMBL/GenBank/DDBJ whole genome shotgun (WGS) entry which is preliminary data.</text>
</comment>
<dbReference type="Proteomes" id="UP001596527">
    <property type="component" value="Unassembled WGS sequence"/>
</dbReference>
<reference evidence="6" key="1">
    <citation type="journal article" date="2019" name="Int. J. Syst. Evol. Microbiol.">
        <title>The Global Catalogue of Microorganisms (GCM) 10K type strain sequencing project: providing services to taxonomists for standard genome sequencing and annotation.</title>
        <authorList>
            <consortium name="The Broad Institute Genomics Platform"/>
            <consortium name="The Broad Institute Genome Sequencing Center for Infectious Disease"/>
            <person name="Wu L."/>
            <person name="Ma J."/>
        </authorList>
    </citation>
    <scope>NUCLEOTIDE SEQUENCE [LARGE SCALE GENOMIC DNA]</scope>
    <source>
        <strain evidence="6">CCUG 56698</strain>
    </source>
</reference>
<dbReference type="Pfam" id="PF00701">
    <property type="entry name" value="DHDPS"/>
    <property type="match status" value="1"/>
</dbReference>
<organism evidence="5 6">
    <name type="scientific">Schaalia naturae</name>
    <dbReference type="NCBI Taxonomy" id="635203"/>
    <lineage>
        <taxon>Bacteria</taxon>
        <taxon>Bacillati</taxon>
        <taxon>Actinomycetota</taxon>
        <taxon>Actinomycetes</taxon>
        <taxon>Actinomycetales</taxon>
        <taxon>Actinomycetaceae</taxon>
        <taxon>Schaalia</taxon>
    </lineage>
</organism>
<dbReference type="Gene3D" id="3.20.20.70">
    <property type="entry name" value="Aldolase class I"/>
    <property type="match status" value="1"/>
</dbReference>
<dbReference type="SUPFAM" id="SSF51569">
    <property type="entry name" value="Aldolase"/>
    <property type="match status" value="1"/>
</dbReference>
<evidence type="ECO:0000256" key="4">
    <source>
        <dbReference type="SAM" id="MobiDB-lite"/>
    </source>
</evidence>
<dbReference type="SMART" id="SM01130">
    <property type="entry name" value="DHDPS"/>
    <property type="match status" value="1"/>
</dbReference>
<evidence type="ECO:0000256" key="1">
    <source>
        <dbReference type="ARBA" id="ARBA00007592"/>
    </source>
</evidence>
<accession>A0ABW2SQT8</accession>
<proteinExistence type="inferred from homology"/>
<dbReference type="RefSeq" id="WP_380975506.1">
    <property type="nucleotide sequence ID" value="NZ_JBHTEF010000001.1"/>
</dbReference>
<protein>
    <submittedName>
        <fullName evidence="5">Dihydrodipicolinate synthase family protein</fullName>
    </submittedName>
</protein>
<dbReference type="InterPro" id="IPR002220">
    <property type="entry name" value="DapA-like"/>
</dbReference>
<evidence type="ECO:0000313" key="6">
    <source>
        <dbReference type="Proteomes" id="UP001596527"/>
    </source>
</evidence>
<dbReference type="PANTHER" id="PTHR12128">
    <property type="entry name" value="DIHYDRODIPICOLINATE SYNTHASE"/>
    <property type="match status" value="1"/>
</dbReference>
<dbReference type="PANTHER" id="PTHR12128:SF66">
    <property type="entry name" value="4-HYDROXY-2-OXOGLUTARATE ALDOLASE, MITOCHONDRIAL"/>
    <property type="match status" value="1"/>
</dbReference>
<name>A0ABW2SQT8_9ACTO</name>
<evidence type="ECO:0000256" key="2">
    <source>
        <dbReference type="ARBA" id="ARBA00023239"/>
    </source>
</evidence>
<comment type="similarity">
    <text evidence="1 3">Belongs to the DapA family.</text>
</comment>
<dbReference type="PIRSF" id="PIRSF001365">
    <property type="entry name" value="DHDPS"/>
    <property type="match status" value="1"/>
</dbReference>
<dbReference type="PRINTS" id="PR00146">
    <property type="entry name" value="DHPICSNTHASE"/>
</dbReference>
<feature type="region of interest" description="Disordered" evidence="4">
    <location>
        <begin position="301"/>
        <end position="336"/>
    </location>
</feature>